<gene>
    <name evidence="5" type="ORF">NT2_06_01840</name>
</gene>
<dbReference type="Gene3D" id="1.10.10.10">
    <property type="entry name" value="Winged helix-like DNA-binding domain superfamily/Winged helix DNA-binding domain"/>
    <property type="match status" value="1"/>
</dbReference>
<keyword evidence="3" id="KW-0804">Transcription</keyword>
<dbReference type="OrthoDB" id="9782219at2"/>
<sequence>METPPFRRQSPVHISRCTLAASFEFLGDRWSLLILRSALFGVRRYEDFHIELGIPRTVLADRLKRLVSAGLMVRHDYKVAGSRPRKEYVLTEMGEALRLPFLAMRQWSEHWVGQGRTPPMHLVRKTYGAGVHVAFVDEFGRIVPADDVTAGFEEWASSPISGD</sequence>
<dbReference type="RefSeq" id="WP_021690649.1">
    <property type="nucleotide sequence ID" value="NZ_BASZ01000006.1"/>
</dbReference>
<dbReference type="KEGG" id="ntd:EGO55_18465"/>
<accession>U2ZWJ5</accession>
<organism evidence="5 6">
    <name type="scientific">Caenibius tardaugens NBRC 16725</name>
    <dbReference type="NCBI Taxonomy" id="1219035"/>
    <lineage>
        <taxon>Bacteria</taxon>
        <taxon>Pseudomonadati</taxon>
        <taxon>Pseudomonadota</taxon>
        <taxon>Alphaproteobacteria</taxon>
        <taxon>Sphingomonadales</taxon>
        <taxon>Erythrobacteraceae</taxon>
        <taxon>Caenibius</taxon>
    </lineage>
</organism>
<protein>
    <submittedName>
        <fullName evidence="5">Putative HxlR family transcriptional regulator</fullName>
    </submittedName>
</protein>
<dbReference type="GO" id="GO:0003677">
    <property type="term" value="F:DNA binding"/>
    <property type="evidence" value="ECO:0007669"/>
    <property type="project" value="UniProtKB-KW"/>
</dbReference>
<reference evidence="5 6" key="1">
    <citation type="submission" date="2013-09" db="EMBL/GenBank/DDBJ databases">
        <title>Whole genome shotgun sequence of Novosphingobium tardaugens NBRC 16725.</title>
        <authorList>
            <person name="Isaki S."/>
            <person name="Hosoyama A."/>
            <person name="Tsuchikane K."/>
            <person name="Katsumata H."/>
            <person name="Ando Y."/>
            <person name="Yamazaki S."/>
            <person name="Fujita N."/>
        </authorList>
    </citation>
    <scope>NUCLEOTIDE SEQUENCE [LARGE SCALE GENOMIC DNA]</scope>
    <source>
        <strain evidence="5 6">NBRC 16725</strain>
    </source>
</reference>
<comment type="caution">
    <text evidence="5">The sequence shown here is derived from an EMBL/GenBank/DDBJ whole genome shotgun (WGS) entry which is preliminary data.</text>
</comment>
<keyword evidence="2" id="KW-0238">DNA-binding</keyword>
<dbReference type="AlphaFoldDB" id="U2ZWJ5"/>
<dbReference type="EMBL" id="BASZ01000006">
    <property type="protein sequence ID" value="GAD49744.1"/>
    <property type="molecule type" value="Genomic_DNA"/>
</dbReference>
<feature type="domain" description="HTH hxlR-type" evidence="4">
    <location>
        <begin position="17"/>
        <end position="116"/>
    </location>
</feature>
<evidence type="ECO:0000256" key="3">
    <source>
        <dbReference type="ARBA" id="ARBA00023163"/>
    </source>
</evidence>
<dbReference type="Pfam" id="PF01638">
    <property type="entry name" value="HxlR"/>
    <property type="match status" value="1"/>
</dbReference>
<evidence type="ECO:0000256" key="2">
    <source>
        <dbReference type="ARBA" id="ARBA00023125"/>
    </source>
</evidence>
<dbReference type="PANTHER" id="PTHR33204:SF18">
    <property type="entry name" value="TRANSCRIPTIONAL REGULATORY PROTEIN"/>
    <property type="match status" value="1"/>
</dbReference>
<keyword evidence="6" id="KW-1185">Reference proteome</keyword>
<evidence type="ECO:0000259" key="4">
    <source>
        <dbReference type="PROSITE" id="PS51118"/>
    </source>
</evidence>
<dbReference type="Proteomes" id="UP000016568">
    <property type="component" value="Unassembled WGS sequence"/>
</dbReference>
<evidence type="ECO:0000313" key="5">
    <source>
        <dbReference type="EMBL" id="GAD49744.1"/>
    </source>
</evidence>
<evidence type="ECO:0000313" key="6">
    <source>
        <dbReference type="Proteomes" id="UP000016568"/>
    </source>
</evidence>
<dbReference type="InterPro" id="IPR002577">
    <property type="entry name" value="HTH_HxlR"/>
</dbReference>
<dbReference type="InterPro" id="IPR036390">
    <property type="entry name" value="WH_DNA-bd_sf"/>
</dbReference>
<name>U2ZWJ5_9SPHN</name>
<evidence type="ECO:0000256" key="1">
    <source>
        <dbReference type="ARBA" id="ARBA00023015"/>
    </source>
</evidence>
<dbReference type="InterPro" id="IPR036388">
    <property type="entry name" value="WH-like_DNA-bd_sf"/>
</dbReference>
<proteinExistence type="predicted"/>
<keyword evidence="1" id="KW-0805">Transcription regulation</keyword>
<dbReference type="eggNOG" id="COG1733">
    <property type="taxonomic scope" value="Bacteria"/>
</dbReference>
<dbReference type="PANTHER" id="PTHR33204">
    <property type="entry name" value="TRANSCRIPTIONAL REGULATOR, MARR FAMILY"/>
    <property type="match status" value="1"/>
</dbReference>
<dbReference type="SUPFAM" id="SSF46785">
    <property type="entry name" value="Winged helix' DNA-binding domain"/>
    <property type="match status" value="1"/>
</dbReference>
<dbReference type="PROSITE" id="PS51118">
    <property type="entry name" value="HTH_HXLR"/>
    <property type="match status" value="1"/>
</dbReference>